<dbReference type="Proteomes" id="UP000283701">
    <property type="component" value="Unassembled WGS sequence"/>
</dbReference>
<dbReference type="AlphaFoldDB" id="A0A0M6WXX4"/>
<feature type="binding site" evidence="7">
    <location>
        <position position="130"/>
    </location>
    <ligand>
        <name>Zn(2+)</name>
        <dbReference type="ChEBI" id="CHEBI:29105"/>
    </ligand>
</feature>
<reference evidence="15 16" key="3">
    <citation type="submission" date="2018-08" db="EMBL/GenBank/DDBJ databases">
        <title>A genome reference for cultivated species of the human gut microbiota.</title>
        <authorList>
            <person name="Zou Y."/>
            <person name="Xue W."/>
            <person name="Luo G."/>
        </authorList>
    </citation>
    <scope>NUCLEOTIDE SEQUENCE [LARGE SCALE GENOMIC DNA]</scope>
    <source>
        <strain evidence="11 17">AF24-4</strain>
        <strain evidence="10 16">AF28-15</strain>
        <strain evidence="13 15">AM23-23AC</strain>
        <strain evidence="12 18">AM27-11</strain>
    </source>
</reference>
<evidence type="ECO:0000313" key="14">
    <source>
        <dbReference type="Proteomes" id="UP000049828"/>
    </source>
</evidence>
<evidence type="ECO:0000313" key="13">
    <source>
        <dbReference type="EMBL" id="RHF87199.1"/>
    </source>
</evidence>
<keyword evidence="7" id="KW-0479">Metal-binding</keyword>
<evidence type="ECO:0000313" key="18">
    <source>
        <dbReference type="Proteomes" id="UP000286271"/>
    </source>
</evidence>
<reference evidence="14" key="1">
    <citation type="submission" date="2015-05" db="EMBL/GenBank/DDBJ databases">
        <authorList>
            <consortium name="Pathogen Informatics"/>
        </authorList>
    </citation>
    <scope>NUCLEOTIDE SEQUENCE [LARGE SCALE GENOMIC DNA]</scope>
    <source>
        <strain evidence="14">L1-83</strain>
    </source>
</reference>
<evidence type="ECO:0000313" key="17">
    <source>
        <dbReference type="Proteomes" id="UP000285820"/>
    </source>
</evidence>
<evidence type="ECO:0000256" key="5">
    <source>
        <dbReference type="ARBA" id="ARBA00023125"/>
    </source>
</evidence>
<feature type="binding site" evidence="7">
    <location>
        <position position="90"/>
    </location>
    <ligand>
        <name>Zn(2+)</name>
        <dbReference type="ChEBI" id="CHEBI:29105"/>
    </ligand>
</feature>
<keyword evidence="2" id="KW-0678">Repressor</keyword>
<dbReference type="EMBL" id="QSKW01000016">
    <property type="protein sequence ID" value="RHE96710.1"/>
    <property type="molecule type" value="Genomic_DNA"/>
</dbReference>
<dbReference type="GO" id="GO:0003700">
    <property type="term" value="F:DNA-binding transcription factor activity"/>
    <property type="evidence" value="ECO:0007669"/>
    <property type="project" value="InterPro"/>
</dbReference>
<dbReference type="Proteomes" id="UP000283738">
    <property type="component" value="Unassembled WGS sequence"/>
</dbReference>
<dbReference type="EMBL" id="CVRS01000092">
    <property type="protein sequence ID" value="CRL41653.1"/>
    <property type="molecule type" value="Genomic_DNA"/>
</dbReference>
<accession>A0A0M6WXX4</accession>
<evidence type="ECO:0000313" key="11">
    <source>
        <dbReference type="EMBL" id="RGR70698.1"/>
    </source>
</evidence>
<comment type="cofactor">
    <cofactor evidence="7">
        <name>Zn(2+)</name>
        <dbReference type="ChEBI" id="CHEBI:29105"/>
    </cofactor>
    <text evidence="7">Binds 1 zinc ion per subunit.</text>
</comment>
<dbReference type="Proteomes" id="UP000049828">
    <property type="component" value="Unassembled WGS sequence"/>
</dbReference>
<keyword evidence="3 7" id="KW-0862">Zinc</keyword>
<dbReference type="GO" id="GO:0000976">
    <property type="term" value="F:transcription cis-regulatory region binding"/>
    <property type="evidence" value="ECO:0007669"/>
    <property type="project" value="TreeGrafter"/>
</dbReference>
<evidence type="ECO:0000256" key="7">
    <source>
        <dbReference type="PIRSR" id="PIRSR602481-1"/>
    </source>
</evidence>
<dbReference type="CDD" id="cd07153">
    <property type="entry name" value="Fur_like"/>
    <property type="match status" value="1"/>
</dbReference>
<dbReference type="Gene3D" id="3.30.1490.190">
    <property type="match status" value="1"/>
</dbReference>
<reference evidence="9" key="2">
    <citation type="submission" date="2015-05" db="EMBL/GenBank/DDBJ databases">
        <authorList>
            <person name="Wang D.B."/>
            <person name="Wang M."/>
        </authorList>
    </citation>
    <scope>NUCLEOTIDE SEQUENCE [LARGE SCALE GENOMIC DNA]</scope>
    <source>
        <strain evidence="9">L1-83</strain>
    </source>
</reference>
<dbReference type="InterPro" id="IPR036390">
    <property type="entry name" value="WH_DNA-bd_sf"/>
</dbReference>
<evidence type="ECO:0000313" key="9">
    <source>
        <dbReference type="EMBL" id="CRL41653.1"/>
    </source>
</evidence>
<dbReference type="EMBL" id="QRHP01000001">
    <property type="protein sequence ID" value="RHF87199.1"/>
    <property type="molecule type" value="Genomic_DNA"/>
</dbReference>
<keyword evidence="5" id="KW-0238">DNA-binding</keyword>
<feature type="binding site" evidence="8">
    <location>
        <position position="80"/>
    </location>
    <ligand>
        <name>Fe cation</name>
        <dbReference type="ChEBI" id="CHEBI:24875"/>
    </ligand>
</feature>
<dbReference type="GO" id="GO:0008270">
    <property type="term" value="F:zinc ion binding"/>
    <property type="evidence" value="ECO:0007669"/>
    <property type="project" value="TreeGrafter"/>
</dbReference>
<dbReference type="InterPro" id="IPR002481">
    <property type="entry name" value="FUR"/>
</dbReference>
<keyword evidence="14" id="KW-1185">Reference proteome</keyword>
<keyword evidence="6" id="KW-0804">Transcription</keyword>
<evidence type="ECO:0000256" key="6">
    <source>
        <dbReference type="ARBA" id="ARBA00023163"/>
    </source>
</evidence>
<keyword evidence="8" id="KW-0408">Iron</keyword>
<dbReference type="GO" id="GO:0005829">
    <property type="term" value="C:cytosol"/>
    <property type="evidence" value="ECO:0007669"/>
    <property type="project" value="TreeGrafter"/>
</dbReference>
<gene>
    <name evidence="13" type="ORF">DW654_00010</name>
    <name evidence="12" type="ORF">DW707_10490</name>
    <name evidence="11" type="ORF">DWY29_01995</name>
    <name evidence="10" type="ORF">DWY96_06020</name>
    <name evidence="9" type="ORF">RIL183_06751</name>
</gene>
<dbReference type="OrthoDB" id="8659436at2"/>
<evidence type="ECO:0000256" key="8">
    <source>
        <dbReference type="PIRSR" id="PIRSR602481-2"/>
    </source>
</evidence>
<dbReference type="GO" id="GO:0045892">
    <property type="term" value="P:negative regulation of DNA-templated transcription"/>
    <property type="evidence" value="ECO:0007669"/>
    <property type="project" value="TreeGrafter"/>
</dbReference>
<dbReference type="Gene3D" id="1.10.10.10">
    <property type="entry name" value="Winged helix-like DNA-binding domain superfamily/Winged helix DNA-binding domain"/>
    <property type="match status" value="1"/>
</dbReference>
<evidence type="ECO:0000256" key="2">
    <source>
        <dbReference type="ARBA" id="ARBA00022491"/>
    </source>
</evidence>
<comment type="cofactor">
    <cofactor evidence="8">
        <name>Mn(2+)</name>
        <dbReference type="ChEBI" id="CHEBI:29035"/>
    </cofactor>
    <cofactor evidence="8">
        <name>Fe(2+)</name>
        <dbReference type="ChEBI" id="CHEBI:29033"/>
    </cofactor>
    <text evidence="8">Binds 1 Mn(2+) or Fe(2+) ion per subunit.</text>
</comment>
<dbReference type="Pfam" id="PF01475">
    <property type="entry name" value="FUR"/>
    <property type="match status" value="1"/>
</dbReference>
<dbReference type="Proteomes" id="UP000286271">
    <property type="component" value="Unassembled WGS sequence"/>
</dbReference>
<dbReference type="PANTHER" id="PTHR33202">
    <property type="entry name" value="ZINC UPTAKE REGULATION PROTEIN"/>
    <property type="match status" value="1"/>
</dbReference>
<dbReference type="SUPFAM" id="SSF46785">
    <property type="entry name" value="Winged helix' DNA-binding domain"/>
    <property type="match status" value="1"/>
</dbReference>
<dbReference type="RefSeq" id="WP_055040157.1">
    <property type="nucleotide sequence ID" value="NZ_CAKZTK010000054.1"/>
</dbReference>
<sequence>MAGNGYATTSRKKILEYLMANSDRTVTVTDIDQYLKKHDNEVNITTIYRYLDKLAKEGTVMKYVAEKGSQAVYQYVEMGHHCEEHLHLKCVSCGCIIHLECAFMDEIAEHVLKDHGFTLQCKNSIIYGLCRECRKKQDRE</sequence>
<feature type="binding site" evidence="7">
    <location>
        <position position="93"/>
    </location>
    <ligand>
        <name>Zn(2+)</name>
        <dbReference type="ChEBI" id="CHEBI:29105"/>
    </ligand>
</feature>
<organism evidence="9 14">
    <name type="scientific">Roseburia inulinivorans</name>
    <dbReference type="NCBI Taxonomy" id="360807"/>
    <lineage>
        <taxon>Bacteria</taxon>
        <taxon>Bacillati</taxon>
        <taxon>Bacillota</taxon>
        <taxon>Clostridia</taxon>
        <taxon>Lachnospirales</taxon>
        <taxon>Lachnospiraceae</taxon>
        <taxon>Roseburia</taxon>
    </lineage>
</organism>
<dbReference type="EMBL" id="QRUN01000002">
    <property type="protein sequence ID" value="RGR70698.1"/>
    <property type="molecule type" value="Genomic_DNA"/>
</dbReference>
<evidence type="ECO:0000313" key="16">
    <source>
        <dbReference type="Proteomes" id="UP000283738"/>
    </source>
</evidence>
<dbReference type="STRING" id="360807.ERS852392_00939"/>
<dbReference type="InterPro" id="IPR036388">
    <property type="entry name" value="WH-like_DNA-bd_sf"/>
</dbReference>
<dbReference type="Proteomes" id="UP000285820">
    <property type="component" value="Unassembled WGS sequence"/>
</dbReference>
<evidence type="ECO:0000313" key="15">
    <source>
        <dbReference type="Proteomes" id="UP000283701"/>
    </source>
</evidence>
<evidence type="ECO:0000256" key="3">
    <source>
        <dbReference type="ARBA" id="ARBA00022833"/>
    </source>
</evidence>
<name>A0A0M6WXX4_9FIRM</name>
<dbReference type="EMBL" id="QRTF01000010">
    <property type="protein sequence ID" value="RGQ51068.1"/>
    <property type="molecule type" value="Genomic_DNA"/>
</dbReference>
<evidence type="ECO:0000313" key="10">
    <source>
        <dbReference type="EMBL" id="RGQ51068.1"/>
    </source>
</evidence>
<evidence type="ECO:0000313" key="12">
    <source>
        <dbReference type="EMBL" id="RHE96710.1"/>
    </source>
</evidence>
<dbReference type="GO" id="GO:1900376">
    <property type="term" value="P:regulation of secondary metabolite biosynthetic process"/>
    <property type="evidence" value="ECO:0007669"/>
    <property type="project" value="TreeGrafter"/>
</dbReference>
<keyword evidence="4" id="KW-0805">Transcription regulation</keyword>
<feature type="binding site" evidence="7">
    <location>
        <position position="133"/>
    </location>
    <ligand>
        <name>Zn(2+)</name>
        <dbReference type="ChEBI" id="CHEBI:29105"/>
    </ligand>
</feature>
<dbReference type="PANTHER" id="PTHR33202:SF6">
    <property type="entry name" value="ZINC UPTAKE REGULATION PROTEIN"/>
    <property type="match status" value="1"/>
</dbReference>
<dbReference type="InterPro" id="IPR043135">
    <property type="entry name" value="Fur_C"/>
</dbReference>
<evidence type="ECO:0000256" key="1">
    <source>
        <dbReference type="ARBA" id="ARBA00007957"/>
    </source>
</evidence>
<protein>
    <submittedName>
        <fullName evidence="9">Fe2+/Zn2+ uptake regulation protein</fullName>
    </submittedName>
    <submittedName>
        <fullName evidence="10">Transcriptional repressor</fullName>
    </submittedName>
</protein>
<evidence type="ECO:0000256" key="4">
    <source>
        <dbReference type="ARBA" id="ARBA00023015"/>
    </source>
</evidence>
<proteinExistence type="inferred from homology"/>
<comment type="similarity">
    <text evidence="1">Belongs to the Fur family.</text>
</comment>